<name>A0AAI8YVS3_9PEZI</name>
<protein>
    <submittedName>
        <fullName evidence="1">Uncharacterized protein</fullName>
    </submittedName>
</protein>
<dbReference type="PANTHER" id="PTHR42085:SF1">
    <property type="entry name" value="F-BOX DOMAIN-CONTAINING PROTEIN"/>
    <property type="match status" value="1"/>
</dbReference>
<proteinExistence type="predicted"/>
<gene>
    <name evidence="1" type="ORF">LECACI_7A002890</name>
</gene>
<reference evidence="1" key="1">
    <citation type="submission" date="2023-11" db="EMBL/GenBank/DDBJ databases">
        <authorList>
            <person name="Alioto T."/>
            <person name="Alioto T."/>
            <person name="Gomez Garrido J."/>
        </authorList>
    </citation>
    <scope>NUCLEOTIDE SEQUENCE</scope>
</reference>
<sequence length="239" mass="26933">MASDKLQLVLPTHKPAPDEKDEVACTPAAPVEDQPIKKSTLLSLAAELRNKIWEYAVTDASPLCFCQANMSAVKQPPLTLANRQIRHEALPFFYTCNVFQGPSTNEITTFLSNLLPAQVHLVQYINNEHTFMFLDIAANAMRRIMREAKTRSHVDDDKQVFVQVQVALKESMNANLARNAQELQAKVDMWRSGGREQYEAVWVSLETIRDYEQLRGGGVAKKEDVEDEALLKDFGNLLS</sequence>
<accession>A0AAI8YVS3</accession>
<organism evidence="1 2">
    <name type="scientific">Lecanosticta acicola</name>
    <dbReference type="NCBI Taxonomy" id="111012"/>
    <lineage>
        <taxon>Eukaryota</taxon>
        <taxon>Fungi</taxon>
        <taxon>Dikarya</taxon>
        <taxon>Ascomycota</taxon>
        <taxon>Pezizomycotina</taxon>
        <taxon>Dothideomycetes</taxon>
        <taxon>Dothideomycetidae</taxon>
        <taxon>Mycosphaerellales</taxon>
        <taxon>Mycosphaerellaceae</taxon>
        <taxon>Lecanosticta</taxon>
    </lineage>
</organism>
<comment type="caution">
    <text evidence="1">The sequence shown here is derived from an EMBL/GenBank/DDBJ whole genome shotgun (WGS) entry which is preliminary data.</text>
</comment>
<evidence type="ECO:0000313" key="1">
    <source>
        <dbReference type="EMBL" id="CAK3928322.1"/>
    </source>
</evidence>
<keyword evidence="2" id="KW-1185">Reference proteome</keyword>
<evidence type="ECO:0000313" key="2">
    <source>
        <dbReference type="Proteomes" id="UP001296104"/>
    </source>
</evidence>
<dbReference type="Proteomes" id="UP001296104">
    <property type="component" value="Unassembled WGS sequence"/>
</dbReference>
<dbReference type="InterPro" id="IPR038883">
    <property type="entry name" value="AN11006-like"/>
</dbReference>
<dbReference type="AlphaFoldDB" id="A0AAI8YVS3"/>
<dbReference type="PANTHER" id="PTHR42085">
    <property type="entry name" value="F-BOX DOMAIN-CONTAINING PROTEIN"/>
    <property type="match status" value="1"/>
</dbReference>
<dbReference type="EMBL" id="CAVMBE010000013">
    <property type="protein sequence ID" value="CAK3928322.1"/>
    <property type="molecule type" value="Genomic_DNA"/>
</dbReference>